<evidence type="ECO:0000313" key="1">
    <source>
        <dbReference type="EMBL" id="OGY85675.1"/>
    </source>
</evidence>
<dbReference type="EMBL" id="MHKI01000029">
    <property type="protein sequence ID" value="OGY85675.1"/>
    <property type="molecule type" value="Genomic_DNA"/>
</dbReference>
<organism evidence="1 2">
    <name type="scientific">Candidatus Kerfeldbacteria bacterium RIFOXYB2_FULL_38_14</name>
    <dbReference type="NCBI Taxonomy" id="1798547"/>
    <lineage>
        <taxon>Bacteria</taxon>
        <taxon>Candidatus Kerfeldiibacteriota</taxon>
    </lineage>
</organism>
<dbReference type="AlphaFoldDB" id="A0A1G2B9J2"/>
<protein>
    <recommendedName>
        <fullName evidence="3">AbiEi antitoxin C-terminal domain-containing protein</fullName>
    </recommendedName>
</protein>
<accession>A0A1G2B9J2</accession>
<proteinExistence type="predicted"/>
<sequence length="190" mass="22461">MDNPLILLERSKKTVFTTKELAIFWGEQNIQTLKSKINYYVKRGKIINLRKGLYAKNEHYNQHELAVSIFVPSYISFETILQKNGINFQYYETIFIASIRSATTTIHNQLFQFRKLKKDVLYNTNGLVHKETYTEASTERAVLDLLYLNKLEHLDNPRGVNWNKCEELAPLYNNQQLIKRLKILRKQFAE</sequence>
<comment type="caution">
    <text evidence="1">The sequence shown here is derived from an EMBL/GenBank/DDBJ whole genome shotgun (WGS) entry which is preliminary data.</text>
</comment>
<dbReference type="Proteomes" id="UP000176420">
    <property type="component" value="Unassembled WGS sequence"/>
</dbReference>
<evidence type="ECO:0008006" key="3">
    <source>
        <dbReference type="Google" id="ProtNLM"/>
    </source>
</evidence>
<reference evidence="1 2" key="1">
    <citation type="journal article" date="2016" name="Nat. Commun.">
        <title>Thousands of microbial genomes shed light on interconnected biogeochemical processes in an aquifer system.</title>
        <authorList>
            <person name="Anantharaman K."/>
            <person name="Brown C.T."/>
            <person name="Hug L.A."/>
            <person name="Sharon I."/>
            <person name="Castelle C.J."/>
            <person name="Probst A.J."/>
            <person name="Thomas B.C."/>
            <person name="Singh A."/>
            <person name="Wilkins M.J."/>
            <person name="Karaoz U."/>
            <person name="Brodie E.L."/>
            <person name="Williams K.H."/>
            <person name="Hubbard S.S."/>
            <person name="Banfield J.F."/>
        </authorList>
    </citation>
    <scope>NUCLEOTIDE SEQUENCE [LARGE SCALE GENOMIC DNA]</scope>
</reference>
<name>A0A1G2B9J2_9BACT</name>
<gene>
    <name evidence="1" type="ORF">A2319_05230</name>
</gene>
<evidence type="ECO:0000313" key="2">
    <source>
        <dbReference type="Proteomes" id="UP000176420"/>
    </source>
</evidence>